<dbReference type="Proteomes" id="UP000664288">
    <property type="component" value="Unassembled WGS sequence"/>
</dbReference>
<feature type="signal peptide" evidence="1">
    <location>
        <begin position="1"/>
        <end position="44"/>
    </location>
</feature>
<evidence type="ECO:0000313" key="3">
    <source>
        <dbReference type="Proteomes" id="UP000664288"/>
    </source>
</evidence>
<dbReference type="Pfam" id="PF12915">
    <property type="entry name" value="DUF3833"/>
    <property type="match status" value="1"/>
</dbReference>
<dbReference type="EMBL" id="JAFMPY010000006">
    <property type="protein sequence ID" value="MBO0903430.1"/>
    <property type="molecule type" value="Genomic_DNA"/>
</dbReference>
<gene>
    <name evidence="2" type="ORF">J1C47_07225</name>
</gene>
<proteinExistence type="predicted"/>
<feature type="chain" id="PRO_5047053146" evidence="1">
    <location>
        <begin position="45"/>
        <end position="207"/>
    </location>
</feature>
<dbReference type="InterPro" id="IPR024409">
    <property type="entry name" value="DUF3833"/>
</dbReference>
<accession>A0ABS3J2Q3</accession>
<sequence length="207" mass="22284">MNRSKKDRAIGRPAAAARRFRPTAALLLAMAAAGLLPMAATASAAGPAAARHAEAAELSLLRFFDGRARSHGTTTPLIGRAETFTATFTGTVAGRHLSLDERFRFEDGRRLQHWDLTRTARGRYEGTVRTELGDGTMAPPVRVEGHGFAGGAVLAYDGYAPGGGRILLGFRHVMRRLGPDRVENRVTIAKFGLPIAHADVIFRRAGR</sequence>
<name>A0ABS3J2Q3_9HYPH</name>
<evidence type="ECO:0000313" key="2">
    <source>
        <dbReference type="EMBL" id="MBO0903430.1"/>
    </source>
</evidence>
<evidence type="ECO:0000256" key="1">
    <source>
        <dbReference type="SAM" id="SignalP"/>
    </source>
</evidence>
<organism evidence="2 3">
    <name type="scientific">Jiella sonneratiae</name>
    <dbReference type="NCBI Taxonomy" id="2816856"/>
    <lineage>
        <taxon>Bacteria</taxon>
        <taxon>Pseudomonadati</taxon>
        <taxon>Pseudomonadota</taxon>
        <taxon>Alphaproteobacteria</taxon>
        <taxon>Hyphomicrobiales</taxon>
        <taxon>Aurantimonadaceae</taxon>
        <taxon>Jiella</taxon>
    </lineage>
</organism>
<comment type="caution">
    <text evidence="2">The sequence shown here is derived from an EMBL/GenBank/DDBJ whole genome shotgun (WGS) entry which is preliminary data.</text>
</comment>
<reference evidence="2 3" key="1">
    <citation type="submission" date="2021-03" db="EMBL/GenBank/DDBJ databases">
        <title>Whole genome sequence of Jiella sp. MQZ13P-4.</title>
        <authorList>
            <person name="Tuo L."/>
        </authorList>
    </citation>
    <scope>NUCLEOTIDE SEQUENCE [LARGE SCALE GENOMIC DNA]</scope>
    <source>
        <strain evidence="2 3">MQZ13P-4</strain>
    </source>
</reference>
<keyword evidence="3" id="KW-1185">Reference proteome</keyword>
<dbReference type="RefSeq" id="WP_207350079.1">
    <property type="nucleotide sequence ID" value="NZ_JAFMPY010000006.1"/>
</dbReference>
<protein>
    <submittedName>
        <fullName evidence="2">DUF3833 family protein</fullName>
    </submittedName>
</protein>
<keyword evidence="1" id="KW-0732">Signal</keyword>